<evidence type="ECO:0000313" key="5">
    <source>
        <dbReference type="Proteomes" id="UP000252355"/>
    </source>
</evidence>
<evidence type="ECO:0000256" key="1">
    <source>
        <dbReference type="ARBA" id="ARBA00007162"/>
    </source>
</evidence>
<dbReference type="Pfam" id="PF12974">
    <property type="entry name" value="Phosphonate-bd"/>
    <property type="match status" value="1"/>
</dbReference>
<keyword evidence="2" id="KW-0732">Signal</keyword>
<feature type="compositionally biased region" description="Polar residues" evidence="3">
    <location>
        <begin position="1"/>
        <end position="10"/>
    </location>
</feature>
<reference evidence="4 5" key="1">
    <citation type="submission" date="2018-05" db="EMBL/GenBank/DDBJ databases">
        <title>A metagenomic window into the 2 km-deep terrestrial subsurface aquifer revealed taxonomically and functionally diverse microbial community comprising novel uncultured bacterial lineages.</title>
        <authorList>
            <person name="Kadnikov V.V."/>
            <person name="Mardanov A.V."/>
            <person name="Beletsky A.V."/>
            <person name="Banks D."/>
            <person name="Pimenov N.V."/>
            <person name="Frank Y.A."/>
            <person name="Karnachuk O.V."/>
            <person name="Ravin N.V."/>
        </authorList>
    </citation>
    <scope>NUCLEOTIDE SEQUENCE [LARGE SCALE GENOMIC DNA]</scope>
    <source>
        <strain evidence="4">BY5</strain>
    </source>
</reference>
<dbReference type="GO" id="GO:0043190">
    <property type="term" value="C:ATP-binding cassette (ABC) transporter complex"/>
    <property type="evidence" value="ECO:0007669"/>
    <property type="project" value="InterPro"/>
</dbReference>
<comment type="similarity">
    <text evidence="1">Belongs to the phosphate/phosphite/phosphonate binding protein family.</text>
</comment>
<dbReference type="PANTHER" id="PTHR35841">
    <property type="entry name" value="PHOSPHONATES-BINDING PERIPLASMIC PROTEIN"/>
    <property type="match status" value="1"/>
</dbReference>
<organism evidence="4 5">
    <name type="scientific">Candidatus Ozemobacter sibiricus</name>
    <dbReference type="NCBI Taxonomy" id="2268124"/>
    <lineage>
        <taxon>Bacteria</taxon>
        <taxon>Candidatus Ozemobacteria</taxon>
        <taxon>Candidatus Ozemobacterales</taxon>
        <taxon>Candidatus Ozemobacteraceae</taxon>
        <taxon>Candidatus Ozemobacter</taxon>
    </lineage>
</organism>
<dbReference type="InterPro" id="IPR005770">
    <property type="entry name" value="PhnD"/>
</dbReference>
<evidence type="ECO:0000256" key="3">
    <source>
        <dbReference type="SAM" id="MobiDB-lite"/>
    </source>
</evidence>
<comment type="caution">
    <text evidence="4">The sequence shown here is derived from an EMBL/GenBank/DDBJ whole genome shotgun (WGS) entry which is preliminary data.</text>
</comment>
<protein>
    <submittedName>
        <fullName evidence="4">Phosphonate ABC transporter phosphate-binding periplasmic component</fullName>
    </submittedName>
</protein>
<dbReference type="CDD" id="cd01071">
    <property type="entry name" value="PBP2_PhnD_like"/>
    <property type="match status" value="1"/>
</dbReference>
<gene>
    <name evidence="4" type="ORF">OZSIB_4125</name>
</gene>
<dbReference type="SUPFAM" id="SSF53850">
    <property type="entry name" value="Periplasmic binding protein-like II"/>
    <property type="match status" value="1"/>
</dbReference>
<dbReference type="GO" id="GO:0055085">
    <property type="term" value="P:transmembrane transport"/>
    <property type="evidence" value="ECO:0007669"/>
    <property type="project" value="InterPro"/>
</dbReference>
<feature type="compositionally biased region" description="Pro residues" evidence="3">
    <location>
        <begin position="68"/>
        <end position="80"/>
    </location>
</feature>
<accession>A0A367ZNF8</accession>
<name>A0A367ZNF8_9BACT</name>
<feature type="region of interest" description="Disordered" evidence="3">
    <location>
        <begin position="1"/>
        <end position="80"/>
    </location>
</feature>
<evidence type="ECO:0000313" key="4">
    <source>
        <dbReference type="EMBL" id="RCK79653.1"/>
    </source>
</evidence>
<dbReference type="AlphaFoldDB" id="A0A367ZNF8"/>
<dbReference type="EMBL" id="QOQW01000011">
    <property type="protein sequence ID" value="RCK79653.1"/>
    <property type="molecule type" value="Genomic_DNA"/>
</dbReference>
<proteinExistence type="inferred from homology"/>
<dbReference type="PANTHER" id="PTHR35841:SF1">
    <property type="entry name" value="PHOSPHONATES-BINDING PERIPLASMIC PROTEIN"/>
    <property type="match status" value="1"/>
</dbReference>
<sequence>MAEDQPTYSELMTRGELDGEVPDDVSYPTEQGDAGTSTDFGDPDASEYRDPTIFPVDDDEAPGVYVPPTGPEPKPAAPPPPIRLAQKVVMIGRPPYMNVKGMLQQVKGLTDYLRKEMGVKNVRMVTAKDYASVLSALERGTIDFAWLGPTAFVLGNEKIPLLAIAQAKRRTGPKYYGVFITRKDSGILGIEDIKGRTIGFVDPESASGYLFPLYYLKRAKINPYTYCRQVVFLQKHDAVLNAVLTRKVDVGVCLDDTIETIKDRRILDQIMVLGKTDQVPSDIVACRADCHPVLRDRLQAALLKTTTLAKTATGTPGLAPIMEFLPVNEADLARVREVIKATRDIKPPTPRRP</sequence>
<dbReference type="NCBIfam" id="TIGR01098">
    <property type="entry name" value="3A0109s03R"/>
    <property type="match status" value="1"/>
</dbReference>
<dbReference type="Proteomes" id="UP000252355">
    <property type="component" value="Unassembled WGS sequence"/>
</dbReference>
<dbReference type="Gene3D" id="3.40.190.10">
    <property type="entry name" value="Periplasmic binding protein-like II"/>
    <property type="match status" value="2"/>
</dbReference>
<evidence type="ECO:0000256" key="2">
    <source>
        <dbReference type="ARBA" id="ARBA00022729"/>
    </source>
</evidence>